<accession>A0A9K3D7T2</accession>
<dbReference type="AlphaFoldDB" id="A0A9K3D7T2"/>
<protein>
    <submittedName>
        <fullName evidence="1">Uncharacterized protein</fullName>
    </submittedName>
</protein>
<comment type="caution">
    <text evidence="1">The sequence shown here is derived from an EMBL/GenBank/DDBJ whole genome shotgun (WGS) entry which is preliminary data.</text>
</comment>
<proteinExistence type="predicted"/>
<dbReference type="EMBL" id="BDIP01004413">
    <property type="protein sequence ID" value="GIQ88808.1"/>
    <property type="molecule type" value="Genomic_DNA"/>
</dbReference>
<gene>
    <name evidence="1" type="ORF">KIPB_011142</name>
</gene>
<name>A0A9K3D7T2_9EUKA</name>
<dbReference type="Proteomes" id="UP000265618">
    <property type="component" value="Unassembled WGS sequence"/>
</dbReference>
<keyword evidence="2" id="KW-1185">Reference proteome</keyword>
<evidence type="ECO:0000313" key="1">
    <source>
        <dbReference type="EMBL" id="GIQ88808.1"/>
    </source>
</evidence>
<feature type="non-terminal residue" evidence="1">
    <location>
        <position position="1"/>
    </location>
</feature>
<organism evidence="1 2">
    <name type="scientific">Kipferlia bialata</name>
    <dbReference type="NCBI Taxonomy" id="797122"/>
    <lineage>
        <taxon>Eukaryota</taxon>
        <taxon>Metamonada</taxon>
        <taxon>Carpediemonas-like organisms</taxon>
        <taxon>Kipferlia</taxon>
    </lineage>
</organism>
<sequence>YDTWEWCLSTGVWTQVEDCPIIQLAGQRHGTTHNGTHHMCIGDIYLSYRDRRWTVQIMPLADEAARCLLSVPLYGAHQLIELSKRADYPRGFTKSFYVWDPVSQDLTPLAPLPLTERQMRYVHRCETVMLNPCTMLSIASDIVLLVDIDPCMLGPEYYSS</sequence>
<evidence type="ECO:0000313" key="2">
    <source>
        <dbReference type="Proteomes" id="UP000265618"/>
    </source>
</evidence>
<reference evidence="1 2" key="1">
    <citation type="journal article" date="2018" name="PLoS ONE">
        <title>The draft genome of Kipferlia bialata reveals reductive genome evolution in fornicate parasites.</title>
        <authorList>
            <person name="Tanifuji G."/>
            <person name="Takabayashi S."/>
            <person name="Kume K."/>
            <person name="Takagi M."/>
            <person name="Nakayama T."/>
            <person name="Kamikawa R."/>
            <person name="Inagaki Y."/>
            <person name="Hashimoto T."/>
        </authorList>
    </citation>
    <scope>NUCLEOTIDE SEQUENCE [LARGE SCALE GENOMIC DNA]</scope>
    <source>
        <strain evidence="1">NY0173</strain>
    </source>
</reference>